<dbReference type="WBParaSite" id="maker-uti_cns_0014479-snap-gene-0.3-mRNA-1">
    <property type="protein sequence ID" value="maker-uti_cns_0014479-snap-gene-0.3-mRNA-1"/>
    <property type="gene ID" value="maker-uti_cns_0014479-snap-gene-0.3"/>
</dbReference>
<dbReference type="Proteomes" id="UP000095280">
    <property type="component" value="Unplaced"/>
</dbReference>
<accession>A0A1I8INR9</accession>
<keyword evidence="1" id="KW-1185">Reference proteome</keyword>
<evidence type="ECO:0000313" key="1">
    <source>
        <dbReference type="Proteomes" id="UP000095280"/>
    </source>
</evidence>
<sequence length="335" mass="36781">MSEYYSSFQETGLTLLVDRQRIGQSDAFHLNAASIAAAAAAAAVAGKNAATAALHSGDWPEQARKSCYYYQIFQHQPSPWQRLVVRYCTCEDCQRVHAVRFRRSSNGSSNGDVQLVDDEPTLVADENLRMTYEVWGLRQNELPVKGTYVDPKILPGFKYRVRCLGPGGRSVFPEPRRLLSIGAGYGKRLTFDVKSLSSGEGANRRPVDHFWSDSWPEGYALSLSALDVGQRFALQTRSGQEIGRAEVTWTAPEPAECRLRLGADFVVASVPVAFRASVGLTACRCLLGCHDYEDVAMTGIARLERPAGSRAVATVARVDGVRLPSLPDLRLVPID</sequence>
<dbReference type="AlphaFoldDB" id="A0A1I8INR9"/>
<protein>
    <submittedName>
        <fullName evidence="2">FAD-dependent oxidoreductase</fullName>
    </submittedName>
</protein>
<name>A0A1I8INR9_9PLAT</name>
<organism evidence="1 2">
    <name type="scientific">Macrostomum lignano</name>
    <dbReference type="NCBI Taxonomy" id="282301"/>
    <lineage>
        <taxon>Eukaryota</taxon>
        <taxon>Metazoa</taxon>
        <taxon>Spiralia</taxon>
        <taxon>Lophotrochozoa</taxon>
        <taxon>Platyhelminthes</taxon>
        <taxon>Rhabditophora</taxon>
        <taxon>Macrostomorpha</taxon>
        <taxon>Macrostomida</taxon>
        <taxon>Macrostomidae</taxon>
        <taxon>Macrostomum</taxon>
    </lineage>
</organism>
<evidence type="ECO:0000313" key="2">
    <source>
        <dbReference type="WBParaSite" id="maker-uti_cns_0014479-snap-gene-0.3-mRNA-1"/>
    </source>
</evidence>
<proteinExistence type="predicted"/>
<reference evidence="2" key="1">
    <citation type="submission" date="2016-11" db="UniProtKB">
        <authorList>
            <consortium name="WormBaseParasite"/>
        </authorList>
    </citation>
    <scope>IDENTIFICATION</scope>
</reference>